<protein>
    <submittedName>
        <fullName evidence="2">Uncharacterized protein</fullName>
    </submittedName>
</protein>
<dbReference type="EMBL" id="CADCWJ010000789">
    <property type="protein sequence ID" value="CAA9582932.1"/>
    <property type="molecule type" value="Genomic_DNA"/>
</dbReference>
<feature type="non-terminal residue" evidence="2">
    <location>
        <position position="44"/>
    </location>
</feature>
<feature type="non-terminal residue" evidence="2">
    <location>
        <position position="1"/>
    </location>
</feature>
<dbReference type="AlphaFoldDB" id="A0A6J4VLY1"/>
<accession>A0A6J4VLY1</accession>
<proteinExistence type="predicted"/>
<evidence type="ECO:0000313" key="2">
    <source>
        <dbReference type="EMBL" id="CAA9582932.1"/>
    </source>
</evidence>
<name>A0A6J4VLY1_9BACT</name>
<evidence type="ECO:0000256" key="1">
    <source>
        <dbReference type="SAM" id="MobiDB-lite"/>
    </source>
</evidence>
<reference evidence="2" key="1">
    <citation type="submission" date="2020-02" db="EMBL/GenBank/DDBJ databases">
        <authorList>
            <person name="Meier V. D."/>
        </authorList>
    </citation>
    <scope>NUCLEOTIDE SEQUENCE</scope>
    <source>
        <strain evidence="2">AVDCRST_MAG87</strain>
    </source>
</reference>
<organism evidence="2">
    <name type="scientific">uncultured Thermomicrobiales bacterium</name>
    <dbReference type="NCBI Taxonomy" id="1645740"/>
    <lineage>
        <taxon>Bacteria</taxon>
        <taxon>Pseudomonadati</taxon>
        <taxon>Thermomicrobiota</taxon>
        <taxon>Thermomicrobia</taxon>
        <taxon>Thermomicrobiales</taxon>
        <taxon>environmental samples</taxon>
    </lineage>
</organism>
<sequence length="44" mass="5246">ACWIRVDDRARMAVVRHANRYQSIDHQGCRKPRSDDGVRRHFPL</sequence>
<gene>
    <name evidence="2" type="ORF">AVDCRST_MAG87-3591</name>
</gene>
<feature type="region of interest" description="Disordered" evidence="1">
    <location>
        <begin position="25"/>
        <end position="44"/>
    </location>
</feature>
<feature type="compositionally biased region" description="Basic and acidic residues" evidence="1">
    <location>
        <begin position="32"/>
        <end position="44"/>
    </location>
</feature>